<dbReference type="GeneID" id="106809167"/>
<evidence type="ECO:0000256" key="2">
    <source>
        <dbReference type="ARBA" id="ARBA00001946"/>
    </source>
</evidence>
<dbReference type="PANTHER" id="PTHR23255">
    <property type="entry name" value="TRANSFORMING GROWTH FACTOR-BETA RECEPTOR TYPE I AND II"/>
    <property type="match status" value="1"/>
</dbReference>
<dbReference type="Proteomes" id="UP000695022">
    <property type="component" value="Unplaced"/>
</dbReference>
<comment type="similarity">
    <text evidence="4">Belongs to the protein kinase superfamily. TKL Ser/Thr protein kinase family. TGFB receptor subfamily.</text>
</comment>
<evidence type="ECO:0000256" key="3">
    <source>
        <dbReference type="ARBA" id="ARBA00004479"/>
    </source>
</evidence>
<evidence type="ECO:0000313" key="23">
    <source>
        <dbReference type="Proteomes" id="UP000695022"/>
    </source>
</evidence>
<evidence type="ECO:0000256" key="11">
    <source>
        <dbReference type="ARBA" id="ARBA00022741"/>
    </source>
</evidence>
<dbReference type="InterPro" id="IPR011009">
    <property type="entry name" value="Kinase-like_dom_sf"/>
</dbReference>
<dbReference type="PROSITE" id="PS50011">
    <property type="entry name" value="PROTEIN_KINASE_DOM"/>
    <property type="match status" value="1"/>
</dbReference>
<keyword evidence="12" id="KW-0418">Kinase</keyword>
<dbReference type="InterPro" id="IPR003605">
    <property type="entry name" value="GS_dom"/>
</dbReference>
<evidence type="ECO:0000256" key="14">
    <source>
        <dbReference type="ARBA" id="ARBA00022842"/>
    </source>
</evidence>
<evidence type="ECO:0000256" key="5">
    <source>
        <dbReference type="ARBA" id="ARBA00012401"/>
    </source>
</evidence>
<evidence type="ECO:0000259" key="22">
    <source>
        <dbReference type="PROSITE" id="PS51256"/>
    </source>
</evidence>
<evidence type="ECO:0000256" key="12">
    <source>
        <dbReference type="ARBA" id="ARBA00022777"/>
    </source>
</evidence>
<feature type="binding site" evidence="18">
    <location>
        <position position="223"/>
    </location>
    <ligand>
        <name>ATP</name>
        <dbReference type="ChEBI" id="CHEBI:30616"/>
    </ligand>
</feature>
<evidence type="ECO:0000256" key="15">
    <source>
        <dbReference type="ARBA" id="ARBA00022989"/>
    </source>
</evidence>
<dbReference type="InterPro" id="IPR017441">
    <property type="entry name" value="Protein_kinase_ATP_BS"/>
</dbReference>
<evidence type="ECO:0000256" key="19">
    <source>
        <dbReference type="RuleBase" id="RU000304"/>
    </source>
</evidence>
<feature type="domain" description="GS" evidence="22">
    <location>
        <begin position="166"/>
        <end position="195"/>
    </location>
</feature>
<evidence type="ECO:0000256" key="13">
    <source>
        <dbReference type="ARBA" id="ARBA00022840"/>
    </source>
</evidence>
<evidence type="ECO:0000256" key="8">
    <source>
        <dbReference type="ARBA" id="ARBA00022692"/>
    </source>
</evidence>
<keyword evidence="10" id="KW-0732">Signal</keyword>
<evidence type="ECO:0000256" key="20">
    <source>
        <dbReference type="SAM" id="Phobius"/>
    </source>
</evidence>
<comment type="subcellular location">
    <subcellularLocation>
        <location evidence="3">Membrane</location>
        <topology evidence="3">Single-pass type I membrane protein</topology>
    </subcellularLocation>
</comment>
<comment type="cofactor">
    <cofactor evidence="2">
        <name>Mg(2+)</name>
        <dbReference type="ChEBI" id="CHEBI:18420"/>
    </cofactor>
</comment>
<keyword evidence="14" id="KW-0460">Magnesium</keyword>
<keyword evidence="7" id="KW-0808">Transferase</keyword>
<dbReference type="InterPro" id="IPR000333">
    <property type="entry name" value="TGFB_receptor"/>
</dbReference>
<accession>A0ABM1E617</accession>
<dbReference type="PROSITE" id="PS51256">
    <property type="entry name" value="GS"/>
    <property type="match status" value="1"/>
</dbReference>
<evidence type="ECO:0000259" key="21">
    <source>
        <dbReference type="PROSITE" id="PS50011"/>
    </source>
</evidence>
<evidence type="ECO:0000256" key="9">
    <source>
        <dbReference type="ARBA" id="ARBA00022723"/>
    </source>
</evidence>
<dbReference type="Pfam" id="PF08515">
    <property type="entry name" value="TGF_beta_GS"/>
    <property type="match status" value="1"/>
</dbReference>
<keyword evidence="13 18" id="KW-0067">ATP-binding</keyword>
<organism evidence="23 24">
    <name type="scientific">Priapulus caudatus</name>
    <name type="common">Priapulid worm</name>
    <dbReference type="NCBI Taxonomy" id="37621"/>
    <lineage>
        <taxon>Eukaryota</taxon>
        <taxon>Metazoa</taxon>
        <taxon>Ecdysozoa</taxon>
        <taxon>Scalidophora</taxon>
        <taxon>Priapulida</taxon>
        <taxon>Priapulimorpha</taxon>
        <taxon>Priapulimorphida</taxon>
        <taxon>Priapulidae</taxon>
        <taxon>Priapulus</taxon>
    </lineage>
</organism>
<evidence type="ECO:0000256" key="4">
    <source>
        <dbReference type="ARBA" id="ARBA00009605"/>
    </source>
</evidence>
<dbReference type="InterPro" id="IPR000719">
    <property type="entry name" value="Prot_kinase_dom"/>
</dbReference>
<evidence type="ECO:0000256" key="16">
    <source>
        <dbReference type="ARBA" id="ARBA00023136"/>
    </source>
</evidence>
<gene>
    <name evidence="24" type="primary">LOC106809167</name>
</gene>
<evidence type="ECO:0000313" key="24">
    <source>
        <dbReference type="RefSeq" id="XP_014667638.1"/>
    </source>
</evidence>
<keyword evidence="8 20" id="KW-0812">Transmembrane</keyword>
<dbReference type="PROSITE" id="PS00107">
    <property type="entry name" value="PROTEIN_KINASE_ATP"/>
    <property type="match status" value="1"/>
</dbReference>
<dbReference type="EC" id="2.7.11.30" evidence="5"/>
<dbReference type="SMART" id="SM00467">
    <property type="entry name" value="GS"/>
    <property type="match status" value="1"/>
</dbReference>
<evidence type="ECO:0000256" key="6">
    <source>
        <dbReference type="ARBA" id="ARBA00022527"/>
    </source>
</evidence>
<comment type="cofactor">
    <cofactor evidence="1">
        <name>Mn(2+)</name>
        <dbReference type="ChEBI" id="CHEBI:29035"/>
    </cofactor>
</comment>
<feature type="transmembrane region" description="Helical" evidence="20">
    <location>
        <begin position="110"/>
        <end position="136"/>
    </location>
</feature>
<dbReference type="RefSeq" id="XP_014667638.1">
    <property type="nucleotide sequence ID" value="XM_014812152.1"/>
</dbReference>
<dbReference type="SUPFAM" id="SSF56112">
    <property type="entry name" value="Protein kinase-like (PK-like)"/>
    <property type="match status" value="1"/>
</dbReference>
<protein>
    <recommendedName>
        <fullName evidence="5">receptor protein serine/threonine kinase</fullName>
        <ecNumber evidence="5">2.7.11.30</ecNumber>
    </recommendedName>
</protein>
<keyword evidence="17" id="KW-0675">Receptor</keyword>
<dbReference type="Gene3D" id="1.10.510.10">
    <property type="entry name" value="Transferase(Phosphotransferase) domain 1"/>
    <property type="match status" value="2"/>
</dbReference>
<dbReference type="InterPro" id="IPR001245">
    <property type="entry name" value="Ser-Thr/Tyr_kinase_cat_dom"/>
</dbReference>
<dbReference type="SMART" id="SM00220">
    <property type="entry name" value="S_TKc"/>
    <property type="match status" value="1"/>
</dbReference>
<dbReference type="SUPFAM" id="SSF57302">
    <property type="entry name" value="Snake toxin-like"/>
    <property type="match status" value="1"/>
</dbReference>
<keyword evidence="23" id="KW-1185">Reference proteome</keyword>
<reference evidence="24" key="1">
    <citation type="submission" date="2025-08" db="UniProtKB">
        <authorList>
            <consortium name="RefSeq"/>
        </authorList>
    </citation>
    <scope>IDENTIFICATION</scope>
</reference>
<evidence type="ECO:0000256" key="10">
    <source>
        <dbReference type="ARBA" id="ARBA00022729"/>
    </source>
</evidence>
<keyword evidence="11 18" id="KW-0547">Nucleotide-binding</keyword>
<name>A0ABM1E617_PRICU</name>
<evidence type="ECO:0000256" key="17">
    <source>
        <dbReference type="ARBA" id="ARBA00023170"/>
    </source>
</evidence>
<dbReference type="PANTHER" id="PTHR23255:SF72">
    <property type="entry name" value="RECEPTOR PROTEIN SERINE_THREONINE KINASE"/>
    <property type="match status" value="1"/>
</dbReference>
<dbReference type="Gene3D" id="2.10.60.10">
    <property type="entry name" value="CD59"/>
    <property type="match status" value="1"/>
</dbReference>
<dbReference type="InterPro" id="IPR008271">
    <property type="entry name" value="Ser/Thr_kinase_AS"/>
</dbReference>
<keyword evidence="15 20" id="KW-1133">Transmembrane helix</keyword>
<dbReference type="Pfam" id="PF07714">
    <property type="entry name" value="PK_Tyr_Ser-Thr"/>
    <property type="match status" value="1"/>
</dbReference>
<sequence>MAAISPPTGYTMSDSISIWCECDVVSCSGLEKCMTTAKCYTALVTDVVQGTQQTSQRYGCVDDLMQEELTCNTEFDHKAVVKCCNDGDYCNRDLFPTFSPVTKDIAEDEYLTGLMISIFLPIIGLMLVGCVILLVMRRMHRKQMAMLSERDPRSFGHLISTPAGDSTLGEVFEHSVTSGSGAGLPLLVQRTVSRSISLVECIGKGRYGEVWKGLYQGEPVAVKIFSSRDEVSWQRETEIYNTVLLRHSNILGYIGSDMTSKNGCTQLWLITHYCEYGSLYDYLNNYTLDIQTALYFLISAANGLLHLHTAVFGTQGKVAIAHRDVKSKNILVKLQNTHGAPRKSNRAYVSHYVMEAEVKATEHIKADEYRPPYYDRVGHDPSFDEMKHVVAKEGHRPQMRNQWGENSTLMGVARLMKECWAANPMARHSMLRIKKTLLKIASHEEKMELDLEDFEVST</sequence>
<feature type="domain" description="Protein kinase" evidence="21">
    <location>
        <begin position="196"/>
        <end position="458"/>
    </location>
</feature>
<evidence type="ECO:0000256" key="18">
    <source>
        <dbReference type="PROSITE-ProRule" id="PRU10141"/>
    </source>
</evidence>
<dbReference type="Gene3D" id="3.30.200.20">
    <property type="entry name" value="Phosphorylase Kinase, domain 1"/>
    <property type="match status" value="1"/>
</dbReference>
<dbReference type="PROSITE" id="PS00108">
    <property type="entry name" value="PROTEIN_KINASE_ST"/>
    <property type="match status" value="1"/>
</dbReference>
<proteinExistence type="inferred from homology"/>
<dbReference type="InterPro" id="IPR045860">
    <property type="entry name" value="Snake_toxin-like_sf"/>
</dbReference>
<keyword evidence="9" id="KW-0479">Metal-binding</keyword>
<keyword evidence="6 19" id="KW-0723">Serine/threonine-protein kinase</keyword>
<keyword evidence="16 20" id="KW-0472">Membrane</keyword>
<evidence type="ECO:0000256" key="1">
    <source>
        <dbReference type="ARBA" id="ARBA00001936"/>
    </source>
</evidence>
<evidence type="ECO:0000256" key="7">
    <source>
        <dbReference type="ARBA" id="ARBA00022679"/>
    </source>
</evidence>